<reference evidence="1 2" key="1">
    <citation type="submission" date="2022-04" db="EMBL/GenBank/DDBJ databases">
        <title>Positive selection, recombination, and allopatry shape intraspecific diversity of widespread and dominant cyanobacteria.</title>
        <authorList>
            <person name="Wei J."/>
            <person name="Shu W."/>
            <person name="Hu C."/>
        </authorList>
    </citation>
    <scope>NUCLEOTIDE SEQUENCE [LARGE SCALE GENOMIC DNA]</scope>
    <source>
        <strain evidence="1 2">DQ-A4</strain>
    </source>
</reference>
<dbReference type="InterPro" id="IPR029060">
    <property type="entry name" value="PIN-like_dom_sf"/>
</dbReference>
<protein>
    <recommendedName>
        <fullName evidence="3">PIN domain-containing protein</fullName>
    </recommendedName>
</protein>
<proteinExistence type="predicted"/>
<gene>
    <name evidence="1" type="ORF">NC992_19455</name>
</gene>
<accession>A0ABV0K952</accession>
<comment type="caution">
    <text evidence="1">The sequence shown here is derived from an EMBL/GenBank/DDBJ whole genome shotgun (WGS) entry which is preliminary data.</text>
</comment>
<sequence length="109" mass="12563">MNLVLNTNVLIAAFIAQGFYHTLVEHCLRTHTVTISEFIFQELREKLTQKFKYSAEDAQTVEDLLRSRMQVVEPAVLAVVFAEILMMTKFWELRSLAMQPASSRVIKIC</sequence>
<dbReference type="EMBL" id="JAMPKX010000010">
    <property type="protein sequence ID" value="MEP0949066.1"/>
    <property type="molecule type" value="Genomic_DNA"/>
</dbReference>
<organism evidence="1 2">
    <name type="scientific">Leptolyngbya subtilissima DQ-A4</name>
    <dbReference type="NCBI Taxonomy" id="2933933"/>
    <lineage>
        <taxon>Bacteria</taxon>
        <taxon>Bacillati</taxon>
        <taxon>Cyanobacteriota</taxon>
        <taxon>Cyanophyceae</taxon>
        <taxon>Leptolyngbyales</taxon>
        <taxon>Leptolyngbyaceae</taxon>
        <taxon>Leptolyngbya group</taxon>
        <taxon>Leptolyngbya</taxon>
    </lineage>
</organism>
<evidence type="ECO:0000313" key="1">
    <source>
        <dbReference type="EMBL" id="MEP0949066.1"/>
    </source>
</evidence>
<evidence type="ECO:0000313" key="2">
    <source>
        <dbReference type="Proteomes" id="UP001482513"/>
    </source>
</evidence>
<evidence type="ECO:0008006" key="3">
    <source>
        <dbReference type="Google" id="ProtNLM"/>
    </source>
</evidence>
<name>A0ABV0K952_9CYAN</name>
<dbReference type="RefSeq" id="WP_199325438.1">
    <property type="nucleotide sequence ID" value="NZ_JAMPKX010000010.1"/>
</dbReference>
<keyword evidence="2" id="KW-1185">Reference proteome</keyword>
<dbReference type="Proteomes" id="UP001482513">
    <property type="component" value="Unassembled WGS sequence"/>
</dbReference>
<dbReference type="SUPFAM" id="SSF88723">
    <property type="entry name" value="PIN domain-like"/>
    <property type="match status" value="1"/>
</dbReference>